<dbReference type="PROSITE" id="PS50858">
    <property type="entry name" value="BSD"/>
    <property type="match status" value="1"/>
</dbReference>
<reference evidence="3 4" key="1">
    <citation type="journal article" date="2015" name="Genome Biol. Evol.">
        <title>Phylogenomic analyses indicate that early fungi evolved digesting cell walls of algal ancestors of land plants.</title>
        <authorList>
            <person name="Chang Y."/>
            <person name="Wang S."/>
            <person name="Sekimoto S."/>
            <person name="Aerts A.L."/>
            <person name="Choi C."/>
            <person name="Clum A."/>
            <person name="LaButti K.M."/>
            <person name="Lindquist E.A."/>
            <person name="Yee Ngan C."/>
            <person name="Ohm R.A."/>
            <person name="Salamov A.A."/>
            <person name="Grigoriev I.V."/>
            <person name="Spatafora J.W."/>
            <person name="Berbee M.L."/>
        </authorList>
    </citation>
    <scope>NUCLEOTIDE SEQUENCE [LARGE SCALE GENOMIC DNA]</scope>
    <source>
        <strain evidence="3 4">NRRL 28638</strain>
    </source>
</reference>
<keyword evidence="4" id="KW-1185">Reference proteome</keyword>
<sequence>MEGFAEYNYATVSDENAKELEKLVNKVTEKVPKIKLDSKKDEKAAQAEGDDVGTSDQAENPDAENPQAENDLSITFGKLFNSVKKKSEEISEIYKKDFGDLYQNVKQDATYAGTTLNSTWNKLSSNLQENYQKFQVQATDKEVPESSETGEEQTREAPAKQTTSGFFSSFNADKLFQRTELNRLTQGFNSFIKQVIEVEAPEASTKSEKRIATDRRETQILALQSNTSTFVDDPLEDDKYHEAYINFSEKFDLETHQEQINHLLRSSSQLEKIHGRLVPNVIDNGIFWCRYFFHVRQLDLMEAKRKEAAEGALSSNEEIYSWGEDQQEEEEEPNNNDSNLSQTESKSSQRSESGADPSSHTDSYDMVSSGNDEPENTTSSPKEENASEEGEKGEEEATEEHKEEGDDDWGVWE</sequence>
<feature type="compositionally biased region" description="Polar residues" evidence="1">
    <location>
        <begin position="338"/>
        <end position="380"/>
    </location>
</feature>
<dbReference type="SMART" id="SM00751">
    <property type="entry name" value="BSD"/>
    <property type="match status" value="1"/>
</dbReference>
<name>A0A137P2U1_CONC2</name>
<dbReference type="OrthoDB" id="73788at2759"/>
<evidence type="ECO:0000313" key="4">
    <source>
        <dbReference type="Proteomes" id="UP000070444"/>
    </source>
</evidence>
<feature type="domain" description="BSD" evidence="2">
    <location>
        <begin position="247"/>
        <end position="299"/>
    </location>
</feature>
<evidence type="ECO:0000256" key="1">
    <source>
        <dbReference type="SAM" id="MobiDB-lite"/>
    </source>
</evidence>
<dbReference type="AlphaFoldDB" id="A0A137P2U1"/>
<organism evidence="3 4">
    <name type="scientific">Conidiobolus coronatus (strain ATCC 28846 / CBS 209.66 / NRRL 28638)</name>
    <name type="common">Delacroixia coronata</name>
    <dbReference type="NCBI Taxonomy" id="796925"/>
    <lineage>
        <taxon>Eukaryota</taxon>
        <taxon>Fungi</taxon>
        <taxon>Fungi incertae sedis</taxon>
        <taxon>Zoopagomycota</taxon>
        <taxon>Entomophthoromycotina</taxon>
        <taxon>Entomophthoromycetes</taxon>
        <taxon>Entomophthorales</taxon>
        <taxon>Ancylistaceae</taxon>
        <taxon>Conidiobolus</taxon>
    </lineage>
</organism>
<feature type="compositionally biased region" description="Basic and acidic residues" evidence="1">
    <location>
        <begin position="35"/>
        <end position="45"/>
    </location>
</feature>
<dbReference type="Pfam" id="PF03909">
    <property type="entry name" value="BSD"/>
    <property type="match status" value="1"/>
</dbReference>
<dbReference type="EMBL" id="KQ964540">
    <property type="protein sequence ID" value="KXN69288.1"/>
    <property type="molecule type" value="Genomic_DNA"/>
</dbReference>
<feature type="region of interest" description="Disordered" evidence="1">
    <location>
        <begin position="35"/>
        <end position="72"/>
    </location>
</feature>
<feature type="compositionally biased region" description="Acidic residues" evidence="1">
    <location>
        <begin position="386"/>
        <end position="398"/>
    </location>
</feature>
<dbReference type="Gene3D" id="1.10.3970.10">
    <property type="entry name" value="BSD domain"/>
    <property type="match status" value="1"/>
</dbReference>
<dbReference type="PANTHER" id="PTHR16019:SF5">
    <property type="entry name" value="BSD DOMAIN-CONTAINING PROTEIN 1"/>
    <property type="match status" value="1"/>
</dbReference>
<dbReference type="InterPro" id="IPR035925">
    <property type="entry name" value="BSD_dom_sf"/>
</dbReference>
<protein>
    <recommendedName>
        <fullName evidence="2">BSD domain-containing protein</fullName>
    </recommendedName>
</protein>
<evidence type="ECO:0000313" key="3">
    <source>
        <dbReference type="EMBL" id="KXN69288.1"/>
    </source>
</evidence>
<dbReference type="InterPro" id="IPR051494">
    <property type="entry name" value="BSD_domain-containing"/>
</dbReference>
<accession>A0A137P2U1</accession>
<dbReference type="Proteomes" id="UP000070444">
    <property type="component" value="Unassembled WGS sequence"/>
</dbReference>
<dbReference type="GO" id="GO:0005737">
    <property type="term" value="C:cytoplasm"/>
    <property type="evidence" value="ECO:0007669"/>
    <property type="project" value="TreeGrafter"/>
</dbReference>
<dbReference type="InterPro" id="IPR005607">
    <property type="entry name" value="BSD_dom"/>
</dbReference>
<dbReference type="PANTHER" id="PTHR16019">
    <property type="entry name" value="SYNAPSE-ASSOCIATED PROTEIN"/>
    <property type="match status" value="1"/>
</dbReference>
<feature type="region of interest" description="Disordered" evidence="1">
    <location>
        <begin position="136"/>
        <end position="162"/>
    </location>
</feature>
<feature type="region of interest" description="Disordered" evidence="1">
    <location>
        <begin position="310"/>
        <end position="413"/>
    </location>
</feature>
<dbReference type="SUPFAM" id="SSF140383">
    <property type="entry name" value="BSD domain-like"/>
    <property type="match status" value="1"/>
</dbReference>
<evidence type="ECO:0000259" key="2">
    <source>
        <dbReference type="PROSITE" id="PS50858"/>
    </source>
</evidence>
<dbReference type="OMA" id="GAMESIY"/>
<gene>
    <name evidence="3" type="ORF">CONCODRAFT_18423</name>
</gene>
<feature type="compositionally biased region" description="Acidic residues" evidence="1">
    <location>
        <begin position="325"/>
        <end position="334"/>
    </location>
</feature>
<proteinExistence type="predicted"/>